<gene>
    <name evidence="1" type="ORF">CRI94_13360</name>
</gene>
<reference evidence="1 2" key="1">
    <citation type="submission" date="2017-10" db="EMBL/GenBank/DDBJ databases">
        <title>Draft genome of Longibacter Salinarum.</title>
        <authorList>
            <person name="Goh K.M."/>
            <person name="Shamsir M.S."/>
            <person name="Lim S.W."/>
        </authorList>
    </citation>
    <scope>NUCLEOTIDE SEQUENCE [LARGE SCALE GENOMIC DNA]</scope>
    <source>
        <strain evidence="1 2">KCTC 52045</strain>
    </source>
</reference>
<name>A0A2A8CV85_9BACT</name>
<evidence type="ECO:0000313" key="2">
    <source>
        <dbReference type="Proteomes" id="UP000220102"/>
    </source>
</evidence>
<keyword evidence="2" id="KW-1185">Reference proteome</keyword>
<dbReference type="InterPro" id="IPR011042">
    <property type="entry name" value="6-blade_b-propeller_TolB-like"/>
</dbReference>
<proteinExistence type="predicted"/>
<accession>A0A2A8CV85</accession>
<sequence length="384" mass="42322">MVSPTVSAPDCRLIAYCRLIAGGRQRVARDGIFSADENMLYNVSSTRSKLIPSRSSFRMMMQSSFSRHVRFATFIAAFCCALLFFGCRSASEQEARPFAWAQVTDSVTLVGDGTISREGEKVYGTAYTPEGDTLFFHTTNRGDGESGIAMVTRTDTGWTSPRPAPFDLERYDEGAPSITPDGAYIVFGSDRPSASASTAPPLDADEFYRVTRASGWTDVTRMTTTKRISEKRAGVASDGTIYYWTYVRGEGMGFYRGRIDAEGSIRDTVNADPMLFVDDGGENNPYIDPEKRFILFAMWGRDDGYGKEDLYIATRQDTGWSTPVNLGPAVNTSANDTHPYITPDGSKLFLTSSRLESPADTSDNWNHYVIRTDAVPALRAALDC</sequence>
<protein>
    <submittedName>
        <fullName evidence="1">Uncharacterized protein</fullName>
    </submittedName>
</protein>
<organism evidence="1 2">
    <name type="scientific">Longibacter salinarum</name>
    <dbReference type="NCBI Taxonomy" id="1850348"/>
    <lineage>
        <taxon>Bacteria</taxon>
        <taxon>Pseudomonadati</taxon>
        <taxon>Rhodothermota</taxon>
        <taxon>Rhodothermia</taxon>
        <taxon>Rhodothermales</taxon>
        <taxon>Salisaetaceae</taxon>
        <taxon>Longibacter</taxon>
    </lineage>
</organism>
<dbReference type="EMBL" id="PDEQ01000007">
    <property type="protein sequence ID" value="PEN12511.1"/>
    <property type="molecule type" value="Genomic_DNA"/>
</dbReference>
<dbReference type="Pfam" id="PF07676">
    <property type="entry name" value="PD40"/>
    <property type="match status" value="2"/>
</dbReference>
<dbReference type="SUPFAM" id="SSF82171">
    <property type="entry name" value="DPP6 N-terminal domain-like"/>
    <property type="match status" value="1"/>
</dbReference>
<dbReference type="Gene3D" id="2.120.10.30">
    <property type="entry name" value="TolB, C-terminal domain"/>
    <property type="match status" value="1"/>
</dbReference>
<dbReference type="OrthoDB" id="9809364at2"/>
<dbReference type="AlphaFoldDB" id="A0A2A8CV85"/>
<evidence type="ECO:0000313" key="1">
    <source>
        <dbReference type="EMBL" id="PEN12511.1"/>
    </source>
</evidence>
<dbReference type="Proteomes" id="UP000220102">
    <property type="component" value="Unassembled WGS sequence"/>
</dbReference>
<dbReference type="InterPro" id="IPR011659">
    <property type="entry name" value="WD40"/>
</dbReference>
<comment type="caution">
    <text evidence="1">The sequence shown here is derived from an EMBL/GenBank/DDBJ whole genome shotgun (WGS) entry which is preliminary data.</text>
</comment>